<evidence type="ECO:0000313" key="3">
    <source>
        <dbReference type="RefSeq" id="XP_024885612.1"/>
    </source>
</evidence>
<dbReference type="RefSeq" id="XP_024885612.1">
    <property type="nucleotide sequence ID" value="XM_025029844.1"/>
</dbReference>
<accession>A0A6J1QT21</accession>
<dbReference type="AlphaFoldDB" id="A0A6J1QT21"/>
<dbReference type="InterPro" id="IPR005312">
    <property type="entry name" value="DUF1759"/>
</dbReference>
<gene>
    <name evidence="3" type="primary">LOC112463434</name>
</gene>
<dbReference type="PANTHER" id="PTHR47331">
    <property type="entry name" value="PHD-TYPE DOMAIN-CONTAINING PROTEIN"/>
    <property type="match status" value="1"/>
</dbReference>
<organism evidence="2 3">
    <name type="scientific">Temnothorax curvispinosus</name>
    <dbReference type="NCBI Taxonomy" id="300111"/>
    <lineage>
        <taxon>Eukaryota</taxon>
        <taxon>Metazoa</taxon>
        <taxon>Ecdysozoa</taxon>
        <taxon>Arthropoda</taxon>
        <taxon>Hexapoda</taxon>
        <taxon>Insecta</taxon>
        <taxon>Pterygota</taxon>
        <taxon>Neoptera</taxon>
        <taxon>Endopterygota</taxon>
        <taxon>Hymenoptera</taxon>
        <taxon>Apocrita</taxon>
        <taxon>Aculeata</taxon>
        <taxon>Formicoidea</taxon>
        <taxon>Formicidae</taxon>
        <taxon>Myrmicinae</taxon>
        <taxon>Temnothorax</taxon>
    </lineage>
</organism>
<protein>
    <submittedName>
        <fullName evidence="3">Uncharacterized protein LOC112463434</fullName>
    </submittedName>
</protein>
<evidence type="ECO:0000313" key="2">
    <source>
        <dbReference type="Proteomes" id="UP000504618"/>
    </source>
</evidence>
<keyword evidence="2" id="KW-1185">Reference proteome</keyword>
<feature type="region of interest" description="Disordered" evidence="1">
    <location>
        <begin position="296"/>
        <end position="318"/>
    </location>
</feature>
<dbReference type="OrthoDB" id="5984724at2759"/>
<dbReference type="Pfam" id="PF03564">
    <property type="entry name" value="DUF1759"/>
    <property type="match status" value="1"/>
</dbReference>
<feature type="compositionally biased region" description="Low complexity" evidence="1">
    <location>
        <begin position="300"/>
        <end position="315"/>
    </location>
</feature>
<reference evidence="3" key="1">
    <citation type="submission" date="2025-08" db="UniProtKB">
        <authorList>
            <consortium name="RefSeq"/>
        </authorList>
    </citation>
    <scope>IDENTIFICATION</scope>
    <source>
        <tissue evidence="3">Whole body</tissue>
    </source>
</reference>
<dbReference type="GeneID" id="112463434"/>
<proteinExistence type="predicted"/>
<evidence type="ECO:0000256" key="1">
    <source>
        <dbReference type="SAM" id="MobiDB-lite"/>
    </source>
</evidence>
<name>A0A6J1QT21_9HYME</name>
<dbReference type="Proteomes" id="UP000504618">
    <property type="component" value="Unplaced"/>
</dbReference>
<sequence>MRKSLPRIELPQFSGDYAEWPAFRDLFHSMVDKDSLLENVERFYYLKTSLKGEASLLLRNLPTTAESYTRAWEILTEHYPNKRLLVRSCFAAFTSQPKMKGEAASELRKVFHGMLHTMGSLESIGRPVTSCSDLFVHLIVELLDTRSRREWEIAVSGTTNPPSIDTLKEFLECRKEHFLAFCEKFRSKTLSEKRDFVVQHKLCMNCFGKHAVADCSSKRNCAACQERHHSSIHDVCAKAATTIAAAPISLHAGQTKGPSSGPWFFRGLHGTRHAQKPRALDGSTWRAFHSQTRMVKQMEPSPCFSPRTSTPPSSTKEFGREVWELQLHKKRRWGG</sequence>